<organism evidence="5 6">
    <name type="scientific">Candidatus Abyssobacteria bacterium SURF_17</name>
    <dbReference type="NCBI Taxonomy" id="2093361"/>
    <lineage>
        <taxon>Bacteria</taxon>
        <taxon>Pseudomonadati</taxon>
        <taxon>Candidatus Hydrogenedentota</taxon>
        <taxon>Candidatus Abyssobacteria</taxon>
    </lineage>
</organism>
<dbReference type="SUPFAM" id="SSF56801">
    <property type="entry name" value="Acetyl-CoA synthetase-like"/>
    <property type="match status" value="1"/>
</dbReference>
<dbReference type="InterPro" id="IPR000873">
    <property type="entry name" value="AMP-dep_synth/lig_dom"/>
</dbReference>
<dbReference type="Gene3D" id="3.40.50.12780">
    <property type="entry name" value="N-terminal domain of ligase-like"/>
    <property type="match status" value="1"/>
</dbReference>
<dbReference type="GO" id="GO:0016877">
    <property type="term" value="F:ligase activity, forming carbon-sulfur bonds"/>
    <property type="evidence" value="ECO:0007669"/>
    <property type="project" value="UniProtKB-ARBA"/>
</dbReference>
<feature type="domain" description="AMP-dependent synthetase/ligase" evidence="3">
    <location>
        <begin position="31"/>
        <end position="407"/>
    </location>
</feature>
<evidence type="ECO:0000256" key="1">
    <source>
        <dbReference type="ARBA" id="ARBA00006432"/>
    </source>
</evidence>
<dbReference type="PANTHER" id="PTHR43767">
    <property type="entry name" value="LONG-CHAIN-FATTY-ACID--COA LIGASE"/>
    <property type="match status" value="1"/>
</dbReference>
<dbReference type="InterPro" id="IPR025110">
    <property type="entry name" value="AMP-bd_C"/>
</dbReference>
<gene>
    <name evidence="5" type="ORF">C4532_02145</name>
</gene>
<dbReference type="Gene3D" id="3.30.300.30">
    <property type="match status" value="1"/>
</dbReference>
<dbReference type="AlphaFoldDB" id="A0A419F879"/>
<feature type="domain" description="AMP-binding enzyme C-terminal" evidence="4">
    <location>
        <begin position="457"/>
        <end position="532"/>
    </location>
</feature>
<comment type="caution">
    <text evidence="5">The sequence shown here is derived from an EMBL/GenBank/DDBJ whole genome shotgun (WGS) entry which is preliminary data.</text>
</comment>
<comment type="similarity">
    <text evidence="1">Belongs to the ATP-dependent AMP-binding enzyme family.</text>
</comment>
<dbReference type="InterPro" id="IPR045851">
    <property type="entry name" value="AMP-bd_C_sf"/>
</dbReference>
<reference evidence="5 6" key="1">
    <citation type="journal article" date="2017" name="ISME J.">
        <title>Energy and carbon metabolisms in a deep terrestrial subsurface fluid microbial community.</title>
        <authorList>
            <person name="Momper L."/>
            <person name="Jungbluth S.P."/>
            <person name="Lee M.D."/>
            <person name="Amend J.P."/>
        </authorList>
    </citation>
    <scope>NUCLEOTIDE SEQUENCE [LARGE SCALE GENOMIC DNA]</scope>
    <source>
        <strain evidence="5">SURF_17</strain>
    </source>
</reference>
<name>A0A419F879_9BACT</name>
<dbReference type="InterPro" id="IPR020845">
    <property type="entry name" value="AMP-binding_CS"/>
</dbReference>
<dbReference type="EMBL" id="QZKI01000013">
    <property type="protein sequence ID" value="RJP74636.1"/>
    <property type="molecule type" value="Genomic_DNA"/>
</dbReference>
<dbReference type="PANTHER" id="PTHR43767:SF12">
    <property type="entry name" value="AMP-DEPENDENT SYNTHETASE AND LIGASE"/>
    <property type="match status" value="1"/>
</dbReference>
<dbReference type="FunFam" id="3.30.300.30:FF:000008">
    <property type="entry name" value="2,3-dihydroxybenzoate-AMP ligase"/>
    <property type="match status" value="1"/>
</dbReference>
<evidence type="ECO:0000256" key="2">
    <source>
        <dbReference type="ARBA" id="ARBA00022598"/>
    </source>
</evidence>
<dbReference type="Pfam" id="PF00501">
    <property type="entry name" value="AMP-binding"/>
    <property type="match status" value="1"/>
</dbReference>
<dbReference type="InterPro" id="IPR050237">
    <property type="entry name" value="ATP-dep_AMP-bd_enzyme"/>
</dbReference>
<dbReference type="InterPro" id="IPR042099">
    <property type="entry name" value="ANL_N_sf"/>
</dbReference>
<dbReference type="CDD" id="cd05936">
    <property type="entry name" value="FC-FACS_FadD_like"/>
    <property type="match status" value="1"/>
</dbReference>
<evidence type="ECO:0000259" key="4">
    <source>
        <dbReference type="Pfam" id="PF13193"/>
    </source>
</evidence>
<keyword evidence="2 5" id="KW-0436">Ligase</keyword>
<evidence type="ECO:0000313" key="5">
    <source>
        <dbReference type="EMBL" id="RJP74636.1"/>
    </source>
</evidence>
<protein>
    <submittedName>
        <fullName evidence="5">Long-chain fatty acid--CoA ligase</fullName>
    </submittedName>
</protein>
<dbReference type="Proteomes" id="UP000285961">
    <property type="component" value="Unassembled WGS sequence"/>
</dbReference>
<accession>A0A419F879</accession>
<evidence type="ECO:0000259" key="3">
    <source>
        <dbReference type="Pfam" id="PF00501"/>
    </source>
</evidence>
<proteinExistence type="inferred from homology"/>
<sequence length="548" mass="60650">MKKPWFRHYDYFVPSSLRYPKVPAYFMLDLAASKYKDSLATDFYGATLTYRELRSQVNKLAVALADMGIRKGDRVGLMLPNCPQIIIGYYAILRIGAIVVNVNPLYMERELEHQLNDSGTETLFCLDMHIDKARKVKETTSLKNVVVTRVTDYMIPEVRDAAGALELAAGEISFLELLERGGNRLPPVVEVGINEPAVLQYTGGTTGLSKGATLSHMNIVSNTLQTATWAKELMPLGQQVYLIVIPIFHSYGMTCGMNCGIFNGAKMILIPRFDIDQLLNAFASDDVTYFPGVPTLFTAILNHPDAGEAGLDKVALFNSGSAPLAIETINGIASLGISMTEGYGLSEASPVTHSTPILGIRKPGSIGIPFPDTDSKIVDTEDWQKELPVGKEGELIIKGPQVMLGYWNKPQETEQTLKDGWLLTGDIARMDEDGYFYIVDRKKDLIIAGGYNIYPREVDEVLYSHPKVLEAATIGVPHQYRGETVKAFIVLRPGETATAEEITAFCKENMAAYKVPKIIEFRSELPKTAVGKILRKELRAEELKKLKK</sequence>
<evidence type="ECO:0000313" key="6">
    <source>
        <dbReference type="Proteomes" id="UP000285961"/>
    </source>
</evidence>
<dbReference type="PROSITE" id="PS00455">
    <property type="entry name" value="AMP_BINDING"/>
    <property type="match status" value="1"/>
</dbReference>
<dbReference type="Pfam" id="PF13193">
    <property type="entry name" value="AMP-binding_C"/>
    <property type="match status" value="1"/>
</dbReference>